<dbReference type="AlphaFoldDB" id="H2J640"/>
<dbReference type="EMBL" id="CP003257">
    <property type="protein sequence ID" value="AEX85101.1"/>
    <property type="molecule type" value="Genomic_DNA"/>
</dbReference>
<keyword evidence="3 10" id="KW-0808">Transferase</keyword>
<feature type="transmembrane region" description="Helical" evidence="10">
    <location>
        <begin position="107"/>
        <end position="128"/>
    </location>
</feature>
<dbReference type="EC" id="2.3.1.275" evidence="10"/>
<dbReference type="Proteomes" id="UP000007161">
    <property type="component" value="Chromosome"/>
</dbReference>
<evidence type="ECO:0000256" key="4">
    <source>
        <dbReference type="ARBA" id="ARBA00022692"/>
    </source>
</evidence>
<dbReference type="Pfam" id="PF02660">
    <property type="entry name" value="G3P_acyltransf"/>
    <property type="match status" value="1"/>
</dbReference>
<evidence type="ECO:0000256" key="7">
    <source>
        <dbReference type="ARBA" id="ARBA00023136"/>
    </source>
</evidence>
<name>H2J640_MARPK</name>
<dbReference type="GO" id="GO:0043772">
    <property type="term" value="F:acyl-phosphate glycerol-3-phosphate acyltransferase activity"/>
    <property type="evidence" value="ECO:0007669"/>
    <property type="project" value="UniProtKB-UniRule"/>
</dbReference>
<gene>
    <name evidence="10" type="primary">plsY</name>
    <name evidence="11" type="ordered locus">Marpi_0663</name>
</gene>
<dbReference type="InterPro" id="IPR003811">
    <property type="entry name" value="G3P_acylTferase_PlsY"/>
</dbReference>
<evidence type="ECO:0000256" key="3">
    <source>
        <dbReference type="ARBA" id="ARBA00022679"/>
    </source>
</evidence>
<organism evidence="11 12">
    <name type="scientific">Marinitoga piezophila (strain DSM 14283 / JCM 11233 / KA3)</name>
    <dbReference type="NCBI Taxonomy" id="443254"/>
    <lineage>
        <taxon>Bacteria</taxon>
        <taxon>Thermotogati</taxon>
        <taxon>Thermotogota</taxon>
        <taxon>Thermotogae</taxon>
        <taxon>Petrotogales</taxon>
        <taxon>Petrotogaceae</taxon>
        <taxon>Marinitoga</taxon>
    </lineage>
</organism>
<evidence type="ECO:0000256" key="5">
    <source>
        <dbReference type="ARBA" id="ARBA00022989"/>
    </source>
</evidence>
<dbReference type="GO" id="GO:0005886">
    <property type="term" value="C:plasma membrane"/>
    <property type="evidence" value="ECO:0007669"/>
    <property type="project" value="UniProtKB-SubCell"/>
</dbReference>
<dbReference type="UniPathway" id="UPA00085"/>
<protein>
    <recommendedName>
        <fullName evidence="10">Glycerol-3-phosphate acyltransferase</fullName>
    </recommendedName>
    <alternativeName>
        <fullName evidence="10">Acyl-PO4 G3P acyltransferase</fullName>
    </alternativeName>
    <alternativeName>
        <fullName evidence="10">Acyl-phosphate--glycerol-3-phosphate acyltransferase</fullName>
    </alternativeName>
    <alternativeName>
        <fullName evidence="10">G3P acyltransferase</fullName>
        <shortName evidence="10">GPAT</shortName>
        <ecNumber evidence="10">2.3.1.275</ecNumber>
    </alternativeName>
    <alternativeName>
        <fullName evidence="10">Lysophosphatidic acid synthase</fullName>
        <shortName evidence="10">LPA synthase</shortName>
    </alternativeName>
</protein>
<evidence type="ECO:0000313" key="11">
    <source>
        <dbReference type="EMBL" id="AEX85101.1"/>
    </source>
</evidence>
<keyword evidence="12" id="KW-1185">Reference proteome</keyword>
<dbReference type="NCBIfam" id="TIGR00023">
    <property type="entry name" value="glycerol-3-phosphate 1-O-acyltransferase PlsY"/>
    <property type="match status" value="1"/>
</dbReference>
<evidence type="ECO:0000313" key="12">
    <source>
        <dbReference type="Proteomes" id="UP000007161"/>
    </source>
</evidence>
<dbReference type="eggNOG" id="COG0344">
    <property type="taxonomic scope" value="Bacteria"/>
</dbReference>
<comment type="function">
    <text evidence="10">Catalyzes the transfer of an acyl group from acyl-phosphate (acyl-PO(4)) to glycerol-3-phosphate (G3P) to form lysophosphatidic acid (LPA). This enzyme utilizes acyl-phosphate as fatty acyl donor, but not acyl-CoA or acyl-ACP.</text>
</comment>
<keyword evidence="2 10" id="KW-0444">Lipid biosynthesis</keyword>
<feature type="transmembrane region" description="Helical" evidence="10">
    <location>
        <begin position="76"/>
        <end position="95"/>
    </location>
</feature>
<dbReference type="HOGENOM" id="CLU_081254_4_0_0"/>
<keyword evidence="6 10" id="KW-0443">Lipid metabolism</keyword>
<dbReference type="SMART" id="SM01207">
    <property type="entry name" value="G3P_acyltransf"/>
    <property type="match status" value="1"/>
</dbReference>
<dbReference type="OrthoDB" id="9777124at2"/>
<evidence type="ECO:0000256" key="1">
    <source>
        <dbReference type="ARBA" id="ARBA00022475"/>
    </source>
</evidence>
<dbReference type="STRING" id="443254.Marpi_0663"/>
<reference evidence="11 12" key="1">
    <citation type="journal article" date="2012" name="J. Bacteriol.">
        <title>Complete Genome Sequence of the Thermophilic, Piezophilic, Heterotrophic Bacterium Marinitoga piezophila KA3.</title>
        <authorList>
            <person name="Lucas S."/>
            <person name="Han J."/>
            <person name="Lapidus A."/>
            <person name="Cheng J.F."/>
            <person name="Goodwin L.A."/>
            <person name="Pitluck S."/>
            <person name="Peters L."/>
            <person name="Mikhailova N."/>
            <person name="Teshima H."/>
            <person name="Detter J.C."/>
            <person name="Han C."/>
            <person name="Tapia R."/>
            <person name="Land M."/>
            <person name="Hauser L."/>
            <person name="Kyrpides N.C."/>
            <person name="Ivanova N."/>
            <person name="Pagani I."/>
            <person name="Vannier P."/>
            <person name="Oger P."/>
            <person name="Bartlett D.H."/>
            <person name="Noll K.M."/>
            <person name="Woyke T."/>
            <person name="Jebbar M."/>
        </authorList>
    </citation>
    <scope>NUCLEOTIDE SEQUENCE [LARGE SCALE GENOMIC DNA]</scope>
    <source>
        <strain evidence="12">DSM 14283 / JCM 11233 / KA3</strain>
    </source>
</reference>
<keyword evidence="10" id="KW-0997">Cell inner membrane</keyword>
<evidence type="ECO:0000256" key="6">
    <source>
        <dbReference type="ARBA" id="ARBA00023098"/>
    </source>
</evidence>
<sequence length="198" mass="21486">MSLILWIIFGYLCGSIPFSYIMAKIKGIDITKVGSGNVGGTNVLRSAGALPGILSMVLDAAKAFCPTFLAFKFSGSIAYLVALAAVLGHLFPIWLRFKGGKGVASTVGTYFALNPTIGWLFFMIWLPITLITKYVSLASIVTLTILGFVSFLFSKELGILNLTLAGLSVYMHKANIQRLINGNERKTDIIEIIKKSVR</sequence>
<comment type="pathway">
    <text evidence="10">Lipid metabolism; phospholipid metabolism.</text>
</comment>
<dbReference type="RefSeq" id="WP_014296173.1">
    <property type="nucleotide sequence ID" value="NC_016751.1"/>
</dbReference>
<feature type="transmembrane region" description="Helical" evidence="10">
    <location>
        <begin position="43"/>
        <end position="64"/>
    </location>
</feature>
<evidence type="ECO:0000256" key="8">
    <source>
        <dbReference type="ARBA" id="ARBA00023209"/>
    </source>
</evidence>
<keyword evidence="1 10" id="KW-1003">Cell membrane</keyword>
<keyword evidence="5 10" id="KW-1133">Transmembrane helix</keyword>
<reference evidence="12" key="2">
    <citation type="submission" date="2012-01" db="EMBL/GenBank/DDBJ databases">
        <title>Complete sequence of chromosome of Marinitoga piezophila KA3.</title>
        <authorList>
            <person name="Lucas S."/>
            <person name="Han J."/>
            <person name="Lapidus A."/>
            <person name="Cheng J.-F."/>
            <person name="Goodwin L."/>
            <person name="Pitluck S."/>
            <person name="Peters L."/>
            <person name="Mikhailova N."/>
            <person name="Teshima H."/>
            <person name="Detter J.C."/>
            <person name="Han C."/>
            <person name="Tapia R."/>
            <person name="Land M."/>
            <person name="Hauser L."/>
            <person name="Kyrpides N."/>
            <person name="Ivanova N."/>
            <person name="Pagani I."/>
            <person name="Jebbar M."/>
            <person name="Vannier P."/>
            <person name="Oger P."/>
            <person name="Cario A."/>
            <person name="Bartlett D."/>
            <person name="Noll K.M."/>
            <person name="Woyke T."/>
        </authorList>
    </citation>
    <scope>NUCLEOTIDE SEQUENCE [LARGE SCALE GENOMIC DNA]</scope>
    <source>
        <strain evidence="12">DSM 14283 / JCM 11233 / KA3</strain>
    </source>
</reference>
<comment type="catalytic activity">
    <reaction evidence="10">
        <text>an acyl phosphate + sn-glycerol 3-phosphate = a 1-acyl-sn-glycero-3-phosphate + phosphate</text>
        <dbReference type="Rhea" id="RHEA:34075"/>
        <dbReference type="ChEBI" id="CHEBI:43474"/>
        <dbReference type="ChEBI" id="CHEBI:57597"/>
        <dbReference type="ChEBI" id="CHEBI:57970"/>
        <dbReference type="ChEBI" id="CHEBI:59918"/>
        <dbReference type="EC" id="2.3.1.275"/>
    </reaction>
</comment>
<accession>H2J640</accession>
<feature type="transmembrane region" description="Helical" evidence="10">
    <location>
        <begin position="6"/>
        <end position="23"/>
    </location>
</feature>
<keyword evidence="7 10" id="KW-0472">Membrane</keyword>
<dbReference type="KEGG" id="mpz:Marpi_0663"/>
<evidence type="ECO:0000256" key="2">
    <source>
        <dbReference type="ARBA" id="ARBA00022516"/>
    </source>
</evidence>
<comment type="subunit">
    <text evidence="10">Probably interacts with PlsX.</text>
</comment>
<feature type="transmembrane region" description="Helical" evidence="10">
    <location>
        <begin position="134"/>
        <end position="153"/>
    </location>
</feature>
<dbReference type="PANTHER" id="PTHR30309">
    <property type="entry name" value="INNER MEMBRANE PROTEIN YGIH"/>
    <property type="match status" value="1"/>
</dbReference>
<dbReference type="PANTHER" id="PTHR30309:SF0">
    <property type="entry name" value="GLYCEROL-3-PHOSPHATE ACYLTRANSFERASE-RELATED"/>
    <property type="match status" value="1"/>
</dbReference>
<keyword evidence="9 10" id="KW-1208">Phospholipid metabolism</keyword>
<keyword evidence="8 10" id="KW-0594">Phospholipid biosynthesis</keyword>
<comment type="similarity">
    <text evidence="10">Belongs to the PlsY family.</text>
</comment>
<evidence type="ECO:0000256" key="10">
    <source>
        <dbReference type="HAMAP-Rule" id="MF_01043"/>
    </source>
</evidence>
<dbReference type="GO" id="GO:0008654">
    <property type="term" value="P:phospholipid biosynthetic process"/>
    <property type="evidence" value="ECO:0007669"/>
    <property type="project" value="UniProtKB-UniRule"/>
</dbReference>
<comment type="subcellular location">
    <subcellularLocation>
        <location evidence="10">Cell inner membrane</location>
        <topology evidence="10">Multi-pass membrane protein</topology>
    </subcellularLocation>
</comment>
<dbReference type="HAMAP" id="MF_01043">
    <property type="entry name" value="PlsY"/>
    <property type="match status" value="1"/>
</dbReference>
<keyword evidence="4 10" id="KW-0812">Transmembrane</keyword>
<evidence type="ECO:0000256" key="9">
    <source>
        <dbReference type="ARBA" id="ARBA00023264"/>
    </source>
</evidence>
<keyword evidence="11" id="KW-0012">Acyltransferase</keyword>
<proteinExistence type="inferred from homology"/>